<dbReference type="InterPro" id="IPR005805">
    <property type="entry name" value="Rieske_Fe-S_prot_C"/>
</dbReference>
<protein>
    <submittedName>
        <fullName evidence="8">FAD-dependent oxidoreductase</fullName>
    </submittedName>
</protein>
<evidence type="ECO:0000256" key="1">
    <source>
        <dbReference type="ARBA" id="ARBA00022714"/>
    </source>
</evidence>
<evidence type="ECO:0000259" key="7">
    <source>
        <dbReference type="PROSITE" id="PS51296"/>
    </source>
</evidence>
<keyword evidence="9" id="KW-1185">Reference proteome</keyword>
<dbReference type="Proteomes" id="UP001174050">
    <property type="component" value="Unassembled WGS sequence"/>
</dbReference>
<gene>
    <name evidence="8" type="ORF">QWM81_04190</name>
</gene>
<dbReference type="Pfam" id="PF00355">
    <property type="entry name" value="Rieske"/>
    <property type="match status" value="1"/>
</dbReference>
<dbReference type="SUPFAM" id="SSF50022">
    <property type="entry name" value="ISP domain"/>
    <property type="match status" value="1"/>
</dbReference>
<reference evidence="8" key="1">
    <citation type="submission" date="2023-06" db="EMBL/GenBank/DDBJ databases">
        <title>WGS-Sequencing of Streptomyces ficellus isolate 21 collected from sand in Gara Djebilet Iron Mine in Algeria.</title>
        <authorList>
            <person name="Zegers G.P."/>
            <person name="Gomez A."/>
            <person name="Gueddou A."/>
            <person name="Zahara A.F."/>
            <person name="Worth M."/>
            <person name="Sevigny J.L."/>
            <person name="Tisa L."/>
        </authorList>
    </citation>
    <scope>NUCLEOTIDE SEQUENCE</scope>
    <source>
        <strain evidence="8">AS11</strain>
    </source>
</reference>
<organism evidence="8 9">
    <name type="scientific">Streptomyces ficellus</name>
    <dbReference type="NCBI Taxonomy" id="1977088"/>
    <lineage>
        <taxon>Bacteria</taxon>
        <taxon>Bacillati</taxon>
        <taxon>Actinomycetota</taxon>
        <taxon>Actinomycetes</taxon>
        <taxon>Kitasatosporales</taxon>
        <taxon>Streptomycetaceae</taxon>
        <taxon>Streptomyces</taxon>
    </lineage>
</organism>
<dbReference type="SUPFAM" id="SSF51905">
    <property type="entry name" value="FAD/NAD(P)-binding domain"/>
    <property type="match status" value="1"/>
</dbReference>
<dbReference type="Gene3D" id="2.102.10.10">
    <property type="entry name" value="Rieske [2Fe-2S] iron-sulphur domain"/>
    <property type="match status" value="1"/>
</dbReference>
<accession>A0ABT7Z1Y3</accession>
<keyword evidence="4" id="KW-0411">Iron-sulfur</keyword>
<dbReference type="EMBL" id="JAUEPL010000004">
    <property type="protein sequence ID" value="MDN3293262.1"/>
    <property type="molecule type" value="Genomic_DNA"/>
</dbReference>
<dbReference type="Gene3D" id="3.30.9.10">
    <property type="entry name" value="D-Amino Acid Oxidase, subunit A, domain 2"/>
    <property type="match status" value="1"/>
</dbReference>
<sequence length="525" mass="56706">MSHESGSGSLWMEYAPGPGRPALDGPVETEVAVVGGGIAGLCTAWELARAGHRVALLEADRIASGVTGHTTAKLSALHGLAYAQIRSVHGVRGARLYAHSQQTAVDHVAEVCDELGIDCDLERLPAYTYTEDPAETDLLREEAQAAREAGLDASYVTDVPLPFPVAGAVRVENQAQFHPRKYLLALAADLEALSGGIFERTRVTGLTEGPSCELTTSGGHTVKARDVVIATHYPVFDRALLFTRLEPKRELVVAGPMPAGRDPGGVFLTPDGATRSVRTAPYDEGRRMLIITGEKFTPGTEGEGEVGRRFERLASWARERFPGVELTHRWATQDNYTTDRVPYVGRLHAGSRHTYVASGFAGWGMSSGVMAGSLLASRIRGREPAWTSLYDPVRLHPVKEAPAMLRLQAQVGKHFIGDRLPGAHADSTADIPRGGGAVVRIGGRRLAVHRNQAGSLHAVSARCTHLGCIVHFNDEECAWECPCHGSRFDVEGKVTQGPALKPLERFDVEENVEGTMEDNVKEEDR</sequence>
<comment type="caution">
    <text evidence="8">The sequence shown here is derived from an EMBL/GenBank/DDBJ whole genome shotgun (WGS) entry which is preliminary data.</text>
</comment>
<dbReference type="PRINTS" id="PR00162">
    <property type="entry name" value="RIESKE"/>
</dbReference>
<proteinExistence type="predicted"/>
<dbReference type="Gene3D" id="3.50.50.60">
    <property type="entry name" value="FAD/NAD(P)-binding domain"/>
    <property type="match status" value="1"/>
</dbReference>
<feature type="domain" description="Rieske" evidence="7">
    <location>
        <begin position="423"/>
        <end position="517"/>
    </location>
</feature>
<dbReference type="PANTHER" id="PTHR13847">
    <property type="entry name" value="SARCOSINE DEHYDROGENASE-RELATED"/>
    <property type="match status" value="1"/>
</dbReference>
<dbReference type="InterPro" id="IPR006076">
    <property type="entry name" value="FAD-dep_OxRdtase"/>
</dbReference>
<keyword evidence="2" id="KW-0479">Metal-binding</keyword>
<dbReference type="Pfam" id="PF01266">
    <property type="entry name" value="DAO"/>
    <property type="match status" value="1"/>
</dbReference>
<dbReference type="InterPro" id="IPR017941">
    <property type="entry name" value="Rieske_2Fe-2S"/>
</dbReference>
<dbReference type="InterPro" id="IPR036188">
    <property type="entry name" value="FAD/NAD-bd_sf"/>
</dbReference>
<dbReference type="RefSeq" id="WP_290110116.1">
    <property type="nucleotide sequence ID" value="NZ_JAUEPL010000004.1"/>
</dbReference>
<evidence type="ECO:0000256" key="5">
    <source>
        <dbReference type="ARBA" id="ARBA00023157"/>
    </source>
</evidence>
<dbReference type="PROSITE" id="PS51296">
    <property type="entry name" value="RIESKE"/>
    <property type="match status" value="1"/>
</dbReference>
<evidence type="ECO:0000313" key="9">
    <source>
        <dbReference type="Proteomes" id="UP001174050"/>
    </source>
</evidence>
<keyword evidence="1" id="KW-0001">2Fe-2S</keyword>
<keyword evidence="3" id="KW-0408">Iron</keyword>
<evidence type="ECO:0000256" key="3">
    <source>
        <dbReference type="ARBA" id="ARBA00023004"/>
    </source>
</evidence>
<feature type="region of interest" description="Disordered" evidence="6">
    <location>
        <begin position="506"/>
        <end position="525"/>
    </location>
</feature>
<keyword evidence="5" id="KW-1015">Disulfide bond</keyword>
<evidence type="ECO:0000256" key="6">
    <source>
        <dbReference type="SAM" id="MobiDB-lite"/>
    </source>
</evidence>
<evidence type="ECO:0000256" key="2">
    <source>
        <dbReference type="ARBA" id="ARBA00022723"/>
    </source>
</evidence>
<name>A0ABT7Z1Y3_9ACTN</name>
<evidence type="ECO:0000313" key="8">
    <source>
        <dbReference type="EMBL" id="MDN3293262.1"/>
    </source>
</evidence>
<dbReference type="InterPro" id="IPR036922">
    <property type="entry name" value="Rieske_2Fe-2S_sf"/>
</dbReference>
<dbReference type="PANTHER" id="PTHR13847:SF274">
    <property type="entry name" value="RIESKE 2FE-2S IRON-SULFUR PROTEIN YHFW-RELATED"/>
    <property type="match status" value="1"/>
</dbReference>
<evidence type="ECO:0000256" key="4">
    <source>
        <dbReference type="ARBA" id="ARBA00023014"/>
    </source>
</evidence>